<dbReference type="GO" id="GO:0043139">
    <property type="term" value="F:5'-3' DNA helicase activity"/>
    <property type="evidence" value="ECO:0007669"/>
    <property type="project" value="TreeGrafter"/>
</dbReference>
<dbReference type="SUPFAM" id="SSF52540">
    <property type="entry name" value="P-loop containing nucleoside triphosphate hydrolases"/>
    <property type="match status" value="1"/>
</dbReference>
<dbReference type="InterPro" id="IPR027417">
    <property type="entry name" value="P-loop_NTPase"/>
</dbReference>
<dbReference type="PANTHER" id="PTHR43788:SF8">
    <property type="entry name" value="DNA-BINDING PROTEIN SMUBP-2"/>
    <property type="match status" value="1"/>
</dbReference>
<feature type="domain" description="DNA2/NAM7 helicase-like C-terminal" evidence="5">
    <location>
        <begin position="11"/>
        <end position="66"/>
    </location>
</feature>
<comment type="caution">
    <text evidence="6">The sequence shown here is derived from an EMBL/GenBank/DDBJ whole genome shotgun (WGS) entry which is preliminary data.</text>
</comment>
<reference evidence="6 7" key="1">
    <citation type="submission" date="2015-12" db="EMBL/GenBank/DDBJ databases">
        <title>Draft genome sequence of Mesorhizobium sp. UFLA 01-765, a multitolerant efficient symbiont and plant-growth promoting strain isolated from Zn-mining soil using Leucaena leucocephala as a trap plant.</title>
        <authorList>
            <person name="Rangel W.M."/>
            <person name="Thijs S."/>
            <person name="Longatti S.M."/>
            <person name="Moreira F.M."/>
            <person name="Weyens N."/>
            <person name="Vangronsveld J."/>
            <person name="Van Hamme J.D."/>
            <person name="Bottos E.M."/>
            <person name="Rineau F."/>
        </authorList>
    </citation>
    <scope>NUCLEOTIDE SEQUENCE [LARGE SCALE GENOMIC DNA]</scope>
    <source>
        <strain evidence="6 7">UFLA 01-765</strain>
    </source>
</reference>
<keyword evidence="1" id="KW-0547">Nucleotide-binding</keyword>
<dbReference type="Gene3D" id="3.40.50.300">
    <property type="entry name" value="P-loop containing nucleotide triphosphate hydrolases"/>
    <property type="match status" value="1"/>
</dbReference>
<dbReference type="EMBL" id="LPWA01000098">
    <property type="protein sequence ID" value="KUM27289.1"/>
    <property type="molecule type" value="Genomic_DNA"/>
</dbReference>
<keyword evidence="3" id="KW-0347">Helicase</keyword>
<evidence type="ECO:0000313" key="7">
    <source>
        <dbReference type="Proteomes" id="UP000053176"/>
    </source>
</evidence>
<dbReference type="GO" id="GO:0005524">
    <property type="term" value="F:ATP binding"/>
    <property type="evidence" value="ECO:0007669"/>
    <property type="project" value="UniProtKB-KW"/>
</dbReference>
<evidence type="ECO:0000313" key="6">
    <source>
        <dbReference type="EMBL" id="KUM27289.1"/>
    </source>
</evidence>
<evidence type="ECO:0000256" key="2">
    <source>
        <dbReference type="ARBA" id="ARBA00022801"/>
    </source>
</evidence>
<evidence type="ECO:0000256" key="3">
    <source>
        <dbReference type="ARBA" id="ARBA00022806"/>
    </source>
</evidence>
<dbReference type="Proteomes" id="UP000053176">
    <property type="component" value="Unassembled WGS sequence"/>
</dbReference>
<proteinExistence type="predicted"/>
<name>A0A101KUR9_RHILI</name>
<keyword evidence="4" id="KW-0067">ATP-binding</keyword>
<dbReference type="Pfam" id="PF13087">
    <property type="entry name" value="AAA_12"/>
    <property type="match status" value="1"/>
</dbReference>
<gene>
    <name evidence="6" type="ORF">AU467_02590</name>
</gene>
<accession>A0A101KUR9</accession>
<sequence>MFEIQDRLPGARVGTVDKFQGQEAPIVIYSVTTSSCAKAPRGMEYSANRLNVATSRAKCLCIVVASPDIFELDCRTPRQMGLANAFCRYLEMASIVDL</sequence>
<dbReference type="AlphaFoldDB" id="A0A101KUR9"/>
<protein>
    <recommendedName>
        <fullName evidence="5">DNA2/NAM7 helicase-like C-terminal domain-containing protein</fullName>
    </recommendedName>
</protein>
<dbReference type="PANTHER" id="PTHR43788">
    <property type="entry name" value="DNA2/NAM7 HELICASE FAMILY MEMBER"/>
    <property type="match status" value="1"/>
</dbReference>
<evidence type="ECO:0000259" key="5">
    <source>
        <dbReference type="Pfam" id="PF13087"/>
    </source>
</evidence>
<dbReference type="GO" id="GO:0016787">
    <property type="term" value="F:hydrolase activity"/>
    <property type="evidence" value="ECO:0007669"/>
    <property type="project" value="UniProtKB-KW"/>
</dbReference>
<organism evidence="6 7">
    <name type="scientific">Rhizobium loti</name>
    <name type="common">Mesorhizobium loti</name>
    <dbReference type="NCBI Taxonomy" id="381"/>
    <lineage>
        <taxon>Bacteria</taxon>
        <taxon>Pseudomonadati</taxon>
        <taxon>Pseudomonadota</taxon>
        <taxon>Alphaproteobacteria</taxon>
        <taxon>Hyphomicrobiales</taxon>
        <taxon>Phyllobacteriaceae</taxon>
        <taxon>Mesorhizobium</taxon>
    </lineage>
</organism>
<dbReference type="InterPro" id="IPR050534">
    <property type="entry name" value="Coronavir_polyprotein_1ab"/>
</dbReference>
<evidence type="ECO:0000256" key="4">
    <source>
        <dbReference type="ARBA" id="ARBA00022840"/>
    </source>
</evidence>
<dbReference type="InterPro" id="IPR041679">
    <property type="entry name" value="DNA2/NAM7-like_C"/>
</dbReference>
<evidence type="ECO:0000256" key="1">
    <source>
        <dbReference type="ARBA" id="ARBA00022741"/>
    </source>
</evidence>
<keyword evidence="2" id="KW-0378">Hydrolase</keyword>